<protein>
    <submittedName>
        <fullName evidence="2">Uncharacterized protein</fullName>
    </submittedName>
</protein>
<dbReference type="KEGG" id="pdio:PDMSB3_2889"/>
<keyword evidence="3" id="KW-1185">Reference proteome</keyword>
<sequence length="126" mass="13856">MGACAPARVRGRTQTSQQSHQQIGAQRAWPIVPPRIASRFSPLVPCSHFAPVKRELPQGNFPHIFVILLMAQGVGLRSNSSSDLSFDTINKDDIWITSGRHTQKARLPTLADAPIRFPTHAPPEVT</sequence>
<feature type="compositionally biased region" description="Polar residues" evidence="1">
    <location>
        <begin position="12"/>
        <end position="24"/>
    </location>
</feature>
<reference evidence="2 3" key="1">
    <citation type="submission" date="2019-08" db="EMBL/GenBank/DDBJ databases">
        <authorList>
            <person name="Herpell B J."/>
        </authorList>
    </citation>
    <scope>NUCLEOTIDE SEQUENCE [LARGE SCALE GENOMIC DNA]</scope>
    <source>
        <strain evidence="3">Msb3</strain>
    </source>
</reference>
<proteinExistence type="predicted"/>
<organism evidence="2 3">
    <name type="scientific">Paraburkholderia dioscoreae</name>
    <dbReference type="NCBI Taxonomy" id="2604047"/>
    <lineage>
        <taxon>Bacteria</taxon>
        <taxon>Pseudomonadati</taxon>
        <taxon>Pseudomonadota</taxon>
        <taxon>Betaproteobacteria</taxon>
        <taxon>Burkholderiales</taxon>
        <taxon>Burkholderiaceae</taxon>
        <taxon>Paraburkholderia</taxon>
    </lineage>
</organism>
<dbReference type="AlphaFoldDB" id="A0A5Q4Z790"/>
<evidence type="ECO:0000256" key="1">
    <source>
        <dbReference type="SAM" id="MobiDB-lite"/>
    </source>
</evidence>
<gene>
    <name evidence="2" type="ORF">PDMSB3_2889</name>
</gene>
<dbReference type="Proteomes" id="UP000325811">
    <property type="component" value="Chromosome I"/>
</dbReference>
<accession>A0A5Q4Z790</accession>
<evidence type="ECO:0000313" key="3">
    <source>
        <dbReference type="Proteomes" id="UP000325811"/>
    </source>
</evidence>
<name>A0A5Q4Z790_9BURK</name>
<feature type="region of interest" description="Disordered" evidence="1">
    <location>
        <begin position="1"/>
        <end position="27"/>
    </location>
</feature>
<dbReference type="EMBL" id="LR699553">
    <property type="protein sequence ID" value="VVD29345.1"/>
    <property type="molecule type" value="Genomic_DNA"/>
</dbReference>
<evidence type="ECO:0000313" key="2">
    <source>
        <dbReference type="EMBL" id="VVD29345.1"/>
    </source>
</evidence>